<dbReference type="Proteomes" id="UP000335636">
    <property type="component" value="Unassembled WGS sequence"/>
</dbReference>
<accession>A0A5E4B4D2</accession>
<keyword evidence="3" id="KW-1185">Reference proteome</keyword>
<reference evidence="2" key="1">
    <citation type="submission" date="2019-04" db="EMBL/GenBank/DDBJ databases">
        <authorList>
            <person name="Alioto T."/>
            <person name="Alioto T."/>
        </authorList>
    </citation>
    <scope>NUCLEOTIDE SEQUENCE [LARGE SCALE GENOMIC DNA]</scope>
</reference>
<evidence type="ECO:0000256" key="1">
    <source>
        <dbReference type="SAM" id="MobiDB-lite"/>
    </source>
</evidence>
<feature type="region of interest" description="Disordered" evidence="1">
    <location>
        <begin position="35"/>
        <end position="103"/>
    </location>
</feature>
<gene>
    <name evidence="2" type="ORF">MONAX_5E037557</name>
</gene>
<comment type="caution">
    <text evidence="2">The sequence shown here is derived from an EMBL/GenBank/DDBJ whole genome shotgun (WGS) entry which is preliminary data.</text>
</comment>
<evidence type="ECO:0000313" key="2">
    <source>
        <dbReference type="EMBL" id="VTJ63532.1"/>
    </source>
</evidence>
<dbReference type="EMBL" id="CABDUW010000232">
    <property type="protein sequence ID" value="VTJ63532.1"/>
    <property type="molecule type" value="Genomic_DNA"/>
</dbReference>
<dbReference type="AlphaFoldDB" id="A0A5E4B4D2"/>
<name>A0A5E4B4D2_MARMO</name>
<feature type="compositionally biased region" description="Low complexity" evidence="1">
    <location>
        <begin position="62"/>
        <end position="75"/>
    </location>
</feature>
<sequence length="103" mass="11624">MKKDSRKRTYDHLPDVEMSYHQFQKPSLLSFVEMMIPDPTPSTRPHTPVCASLQPTTTEDTGPPSSGRPGPVSRVQRACEAGLHRAPNQNVSWVQPAERKDNW</sequence>
<proteinExistence type="predicted"/>
<evidence type="ECO:0000313" key="3">
    <source>
        <dbReference type="Proteomes" id="UP000335636"/>
    </source>
</evidence>
<organism evidence="2 3">
    <name type="scientific">Marmota monax</name>
    <name type="common">Woodchuck</name>
    <dbReference type="NCBI Taxonomy" id="9995"/>
    <lineage>
        <taxon>Eukaryota</taxon>
        <taxon>Metazoa</taxon>
        <taxon>Chordata</taxon>
        <taxon>Craniata</taxon>
        <taxon>Vertebrata</taxon>
        <taxon>Euteleostomi</taxon>
        <taxon>Mammalia</taxon>
        <taxon>Eutheria</taxon>
        <taxon>Euarchontoglires</taxon>
        <taxon>Glires</taxon>
        <taxon>Rodentia</taxon>
        <taxon>Sciuromorpha</taxon>
        <taxon>Sciuridae</taxon>
        <taxon>Xerinae</taxon>
        <taxon>Marmotini</taxon>
        <taxon>Marmota</taxon>
    </lineage>
</organism>
<protein>
    <submittedName>
        <fullName evidence="2">Uncharacterized protein</fullName>
    </submittedName>
</protein>